<sequence length="229" mass="25693">MPGRSSTSSQACEDKHVVISHVLAYVSTYSNCASCTCIKIAALALFSEEEIKAAKDLLCAKAHVHARDVSITYEMVNRQNTSTRSAKEATLDDIVAIIKKIDKVEHSLMFAVDDVTRVLSLNPESGTSMLLMEEMAAMKKEMHTMYDSMTRMREELNRHDDILYKHDRLISESFDRNEAHLDYCMRNDDSGKIRTQNPIDADTEELKDTIAGLSVLCTHPKSCVNTLLS</sequence>
<dbReference type="EnsemblMetazoa" id="CapteT194083">
    <property type="protein sequence ID" value="CapteP194083"/>
    <property type="gene ID" value="CapteG194083"/>
</dbReference>
<dbReference type="EMBL" id="AMQN01014660">
    <property type="status" value="NOT_ANNOTATED_CDS"/>
    <property type="molecule type" value="Genomic_DNA"/>
</dbReference>
<dbReference type="EMBL" id="KB311147">
    <property type="protein sequence ID" value="ELT89831.1"/>
    <property type="molecule type" value="Genomic_DNA"/>
</dbReference>
<evidence type="ECO:0000313" key="3">
    <source>
        <dbReference type="Proteomes" id="UP000014760"/>
    </source>
</evidence>
<keyword evidence="3" id="KW-1185">Reference proteome</keyword>
<organism evidence="1">
    <name type="scientific">Capitella teleta</name>
    <name type="common">Polychaete worm</name>
    <dbReference type="NCBI Taxonomy" id="283909"/>
    <lineage>
        <taxon>Eukaryota</taxon>
        <taxon>Metazoa</taxon>
        <taxon>Spiralia</taxon>
        <taxon>Lophotrochozoa</taxon>
        <taxon>Annelida</taxon>
        <taxon>Polychaeta</taxon>
        <taxon>Sedentaria</taxon>
        <taxon>Scolecida</taxon>
        <taxon>Capitellidae</taxon>
        <taxon>Capitella</taxon>
    </lineage>
</organism>
<accession>R7TFL8</accession>
<reference evidence="3" key="1">
    <citation type="submission" date="2012-12" db="EMBL/GenBank/DDBJ databases">
        <authorList>
            <person name="Hellsten U."/>
            <person name="Grimwood J."/>
            <person name="Chapman J.A."/>
            <person name="Shapiro H."/>
            <person name="Aerts A."/>
            <person name="Otillar R.P."/>
            <person name="Terry A.Y."/>
            <person name="Boore J.L."/>
            <person name="Simakov O."/>
            <person name="Marletaz F."/>
            <person name="Cho S.-J."/>
            <person name="Edsinger-Gonzales E."/>
            <person name="Havlak P."/>
            <person name="Kuo D.-H."/>
            <person name="Larsson T."/>
            <person name="Lv J."/>
            <person name="Arendt D."/>
            <person name="Savage R."/>
            <person name="Osoegawa K."/>
            <person name="de Jong P."/>
            <person name="Lindberg D.R."/>
            <person name="Seaver E.C."/>
            <person name="Weisblat D.A."/>
            <person name="Putnam N.H."/>
            <person name="Grigoriev I.V."/>
            <person name="Rokhsar D.S."/>
        </authorList>
    </citation>
    <scope>NUCLEOTIDE SEQUENCE</scope>
    <source>
        <strain evidence="3">I ESC-2004</strain>
    </source>
</reference>
<name>R7TFL8_CAPTE</name>
<dbReference type="HOGENOM" id="CLU_105560_0_0_1"/>
<protein>
    <submittedName>
        <fullName evidence="1 2">Uncharacterized protein</fullName>
    </submittedName>
</protein>
<dbReference type="AlphaFoldDB" id="R7TFL8"/>
<evidence type="ECO:0000313" key="2">
    <source>
        <dbReference type="EnsemblMetazoa" id="CapteP194083"/>
    </source>
</evidence>
<reference evidence="1 3" key="2">
    <citation type="journal article" date="2013" name="Nature">
        <title>Insights into bilaterian evolution from three spiralian genomes.</title>
        <authorList>
            <person name="Simakov O."/>
            <person name="Marletaz F."/>
            <person name="Cho S.J."/>
            <person name="Edsinger-Gonzales E."/>
            <person name="Havlak P."/>
            <person name="Hellsten U."/>
            <person name="Kuo D.H."/>
            <person name="Larsson T."/>
            <person name="Lv J."/>
            <person name="Arendt D."/>
            <person name="Savage R."/>
            <person name="Osoegawa K."/>
            <person name="de Jong P."/>
            <person name="Grimwood J."/>
            <person name="Chapman J.A."/>
            <person name="Shapiro H."/>
            <person name="Aerts A."/>
            <person name="Otillar R.P."/>
            <person name="Terry A.Y."/>
            <person name="Boore J.L."/>
            <person name="Grigoriev I.V."/>
            <person name="Lindberg D.R."/>
            <person name="Seaver E.C."/>
            <person name="Weisblat D.A."/>
            <person name="Putnam N.H."/>
            <person name="Rokhsar D.S."/>
        </authorList>
    </citation>
    <scope>NUCLEOTIDE SEQUENCE</scope>
    <source>
        <strain evidence="1 3">I ESC-2004</strain>
    </source>
</reference>
<proteinExistence type="predicted"/>
<reference evidence="2" key="3">
    <citation type="submission" date="2015-06" db="UniProtKB">
        <authorList>
            <consortium name="EnsemblMetazoa"/>
        </authorList>
    </citation>
    <scope>IDENTIFICATION</scope>
</reference>
<dbReference type="Proteomes" id="UP000014760">
    <property type="component" value="Unassembled WGS sequence"/>
</dbReference>
<gene>
    <name evidence="1" type="ORF">CAPTEDRAFT_194083</name>
</gene>
<evidence type="ECO:0000313" key="1">
    <source>
        <dbReference type="EMBL" id="ELT89831.1"/>
    </source>
</evidence>